<keyword evidence="2" id="KW-1185">Reference proteome</keyword>
<gene>
    <name evidence="1" type="ORF">GCM10011450_06630</name>
</gene>
<dbReference type="Proteomes" id="UP000608345">
    <property type="component" value="Unassembled WGS sequence"/>
</dbReference>
<comment type="caution">
    <text evidence="1">The sequence shown here is derived from an EMBL/GenBank/DDBJ whole genome shotgun (WGS) entry which is preliminary data.</text>
</comment>
<dbReference type="Gene3D" id="3.40.1230.10">
    <property type="entry name" value="MTH938-like"/>
    <property type="match status" value="1"/>
</dbReference>
<dbReference type="InterPro" id="IPR036748">
    <property type="entry name" value="MTH938-like_sf"/>
</dbReference>
<accession>A0A918JGC1</accession>
<dbReference type="SUPFAM" id="SSF64076">
    <property type="entry name" value="MTH938-like"/>
    <property type="match status" value="1"/>
</dbReference>
<reference evidence="1" key="1">
    <citation type="journal article" date="2014" name="Int. J. Syst. Evol. Microbiol.">
        <title>Complete genome sequence of Corynebacterium casei LMG S-19264T (=DSM 44701T), isolated from a smear-ripened cheese.</title>
        <authorList>
            <consortium name="US DOE Joint Genome Institute (JGI-PGF)"/>
            <person name="Walter F."/>
            <person name="Albersmeier A."/>
            <person name="Kalinowski J."/>
            <person name="Ruckert C."/>
        </authorList>
    </citation>
    <scope>NUCLEOTIDE SEQUENCE</scope>
    <source>
        <strain evidence="1">KCTC 23732</strain>
    </source>
</reference>
<dbReference type="InterPro" id="IPR007523">
    <property type="entry name" value="NDUFAF3/AAMDC"/>
</dbReference>
<evidence type="ECO:0000313" key="1">
    <source>
        <dbReference type="EMBL" id="GGW79541.1"/>
    </source>
</evidence>
<sequence>MQLQKVERSALNTVTRYGDSHIDVNDVRYENAICFKPEGPITTWPVRKVSDITTQLLELAAGVTARPSSALDFLDDNAPSSYDNAPDILLIGTGAKQVFISPQILAPLLKARIGIECMDSQAAARTYNVLMSEGRNVAVALMLNEDKGND</sequence>
<protein>
    <recommendedName>
        <fullName evidence="3">Xcc1710-like domain-containing protein</fullName>
    </recommendedName>
</protein>
<dbReference type="CDD" id="cd05560">
    <property type="entry name" value="Xcc1710_like"/>
    <property type="match status" value="1"/>
</dbReference>
<organism evidence="1 2">
    <name type="scientific">Advenella faeciporci</name>
    <dbReference type="NCBI Taxonomy" id="797535"/>
    <lineage>
        <taxon>Bacteria</taxon>
        <taxon>Pseudomonadati</taxon>
        <taxon>Pseudomonadota</taxon>
        <taxon>Betaproteobacteria</taxon>
        <taxon>Burkholderiales</taxon>
        <taxon>Alcaligenaceae</taxon>
    </lineage>
</organism>
<evidence type="ECO:0000313" key="2">
    <source>
        <dbReference type="Proteomes" id="UP000608345"/>
    </source>
</evidence>
<name>A0A918JGC1_9BURK</name>
<dbReference type="PANTHER" id="PTHR21192:SF2">
    <property type="entry name" value="NADH DEHYDROGENASE [UBIQUINONE] 1 ALPHA SUBCOMPLEX ASSEMBLY FACTOR 3"/>
    <property type="match status" value="1"/>
</dbReference>
<proteinExistence type="predicted"/>
<reference evidence="1" key="2">
    <citation type="submission" date="2020-09" db="EMBL/GenBank/DDBJ databases">
        <authorList>
            <person name="Sun Q."/>
            <person name="Kim S."/>
        </authorList>
    </citation>
    <scope>NUCLEOTIDE SEQUENCE</scope>
    <source>
        <strain evidence="1">KCTC 23732</strain>
    </source>
</reference>
<evidence type="ECO:0008006" key="3">
    <source>
        <dbReference type="Google" id="ProtNLM"/>
    </source>
</evidence>
<dbReference type="Pfam" id="PF04430">
    <property type="entry name" value="DUF498"/>
    <property type="match status" value="1"/>
</dbReference>
<dbReference type="EMBL" id="BMYS01000003">
    <property type="protein sequence ID" value="GGW79541.1"/>
    <property type="molecule type" value="Genomic_DNA"/>
</dbReference>
<dbReference type="AlphaFoldDB" id="A0A918JGC1"/>
<dbReference type="PANTHER" id="PTHR21192">
    <property type="entry name" value="NUCLEAR PROTEIN E3-3"/>
    <property type="match status" value="1"/>
</dbReference>
<dbReference type="RefSeq" id="WP_189384037.1">
    <property type="nucleotide sequence ID" value="NZ_BAABFY010000007.1"/>
</dbReference>